<organism evidence="5 6">
    <name type="scientific">Zopfia rhizophila CBS 207.26</name>
    <dbReference type="NCBI Taxonomy" id="1314779"/>
    <lineage>
        <taxon>Eukaryota</taxon>
        <taxon>Fungi</taxon>
        <taxon>Dikarya</taxon>
        <taxon>Ascomycota</taxon>
        <taxon>Pezizomycotina</taxon>
        <taxon>Dothideomycetes</taxon>
        <taxon>Dothideomycetes incertae sedis</taxon>
        <taxon>Zopfiaceae</taxon>
        <taxon>Zopfia</taxon>
    </lineage>
</organism>
<evidence type="ECO:0000256" key="3">
    <source>
        <dbReference type="ARBA" id="ARBA00022833"/>
    </source>
</evidence>
<evidence type="ECO:0000313" key="5">
    <source>
        <dbReference type="EMBL" id="KAF2190549.1"/>
    </source>
</evidence>
<dbReference type="PANTHER" id="PTHR28620:SF1">
    <property type="entry name" value="CENP-V_GFA DOMAIN-CONTAINING PROTEIN"/>
    <property type="match status" value="1"/>
</dbReference>
<sequence length="129" mass="14363">MSDEGFPHMPKFDSIESQTYDASCHCGTVQFTVTLAPPLAKQKPVSCNCSICSRNGYLLVYPLREQLNVMSGEGALRDYAFGRKRNRHKFCSKCGSSVFFDPRMAEYGEEPDLLGVNVSLPVTSQEIDN</sequence>
<dbReference type="InterPro" id="IPR011057">
    <property type="entry name" value="Mss4-like_sf"/>
</dbReference>
<dbReference type="SUPFAM" id="SSF51316">
    <property type="entry name" value="Mss4-like"/>
    <property type="match status" value="1"/>
</dbReference>
<name>A0A6A6EIS5_9PEZI</name>
<keyword evidence="6" id="KW-1185">Reference proteome</keyword>
<evidence type="ECO:0000256" key="1">
    <source>
        <dbReference type="ARBA" id="ARBA00005495"/>
    </source>
</evidence>
<evidence type="ECO:0000256" key="2">
    <source>
        <dbReference type="ARBA" id="ARBA00022723"/>
    </source>
</evidence>
<dbReference type="EMBL" id="ML994618">
    <property type="protein sequence ID" value="KAF2190549.1"/>
    <property type="molecule type" value="Genomic_DNA"/>
</dbReference>
<dbReference type="OrthoDB" id="2993351at2759"/>
<dbReference type="InterPro" id="IPR006913">
    <property type="entry name" value="CENP-V/GFA"/>
</dbReference>
<dbReference type="Pfam" id="PF04828">
    <property type="entry name" value="GFA"/>
    <property type="match status" value="1"/>
</dbReference>
<comment type="similarity">
    <text evidence="1">Belongs to the Gfa family.</text>
</comment>
<dbReference type="PANTHER" id="PTHR28620">
    <property type="entry name" value="CENTROMERE PROTEIN V"/>
    <property type="match status" value="1"/>
</dbReference>
<dbReference type="InterPro" id="IPR052355">
    <property type="entry name" value="CENP-V-like"/>
</dbReference>
<keyword evidence="2" id="KW-0479">Metal-binding</keyword>
<dbReference type="Gene3D" id="2.170.150.70">
    <property type="match status" value="1"/>
</dbReference>
<evidence type="ECO:0000313" key="6">
    <source>
        <dbReference type="Proteomes" id="UP000800200"/>
    </source>
</evidence>
<reference evidence="5" key="1">
    <citation type="journal article" date="2020" name="Stud. Mycol.">
        <title>101 Dothideomycetes genomes: a test case for predicting lifestyles and emergence of pathogens.</title>
        <authorList>
            <person name="Haridas S."/>
            <person name="Albert R."/>
            <person name="Binder M."/>
            <person name="Bloem J."/>
            <person name="Labutti K."/>
            <person name="Salamov A."/>
            <person name="Andreopoulos B."/>
            <person name="Baker S."/>
            <person name="Barry K."/>
            <person name="Bills G."/>
            <person name="Bluhm B."/>
            <person name="Cannon C."/>
            <person name="Castanera R."/>
            <person name="Culley D."/>
            <person name="Daum C."/>
            <person name="Ezra D."/>
            <person name="Gonzalez J."/>
            <person name="Henrissat B."/>
            <person name="Kuo A."/>
            <person name="Liang C."/>
            <person name="Lipzen A."/>
            <person name="Lutzoni F."/>
            <person name="Magnuson J."/>
            <person name="Mondo S."/>
            <person name="Nolan M."/>
            <person name="Ohm R."/>
            <person name="Pangilinan J."/>
            <person name="Park H.-J."/>
            <person name="Ramirez L."/>
            <person name="Alfaro M."/>
            <person name="Sun H."/>
            <person name="Tritt A."/>
            <person name="Yoshinaga Y."/>
            <person name="Zwiers L.-H."/>
            <person name="Turgeon B."/>
            <person name="Goodwin S."/>
            <person name="Spatafora J."/>
            <person name="Crous P."/>
            <person name="Grigoriev I."/>
        </authorList>
    </citation>
    <scope>NUCLEOTIDE SEQUENCE</scope>
    <source>
        <strain evidence="5">CBS 207.26</strain>
    </source>
</reference>
<protein>
    <recommendedName>
        <fullName evidence="4">CENP-V/GFA domain-containing protein</fullName>
    </recommendedName>
</protein>
<gene>
    <name evidence="5" type="ORF">K469DRAFT_721449</name>
</gene>
<dbReference type="PROSITE" id="PS51891">
    <property type="entry name" value="CENP_V_GFA"/>
    <property type="match status" value="1"/>
</dbReference>
<proteinExistence type="inferred from homology"/>
<dbReference type="GO" id="GO:0046872">
    <property type="term" value="F:metal ion binding"/>
    <property type="evidence" value="ECO:0007669"/>
    <property type="project" value="UniProtKB-KW"/>
</dbReference>
<dbReference type="Proteomes" id="UP000800200">
    <property type="component" value="Unassembled WGS sequence"/>
</dbReference>
<dbReference type="GO" id="GO:0016846">
    <property type="term" value="F:carbon-sulfur lyase activity"/>
    <property type="evidence" value="ECO:0007669"/>
    <property type="project" value="InterPro"/>
</dbReference>
<evidence type="ECO:0000259" key="4">
    <source>
        <dbReference type="PROSITE" id="PS51891"/>
    </source>
</evidence>
<feature type="domain" description="CENP-V/GFA" evidence="4">
    <location>
        <begin position="20"/>
        <end position="129"/>
    </location>
</feature>
<accession>A0A6A6EIS5</accession>
<dbReference type="AlphaFoldDB" id="A0A6A6EIS5"/>
<keyword evidence="3" id="KW-0862">Zinc</keyword>